<name>A0A1B6CK59_9HEMI</name>
<keyword evidence="1" id="KW-0472">Membrane</keyword>
<keyword evidence="1" id="KW-0812">Transmembrane</keyword>
<reference evidence="2" key="1">
    <citation type="submission" date="2015-12" db="EMBL/GenBank/DDBJ databases">
        <title>De novo transcriptome assembly of four potential Pierce s Disease insect vectors from Arizona vineyards.</title>
        <authorList>
            <person name="Tassone E.E."/>
        </authorList>
    </citation>
    <scope>NUCLEOTIDE SEQUENCE</scope>
</reference>
<dbReference type="EMBL" id="GEDC01023545">
    <property type="protein sequence ID" value="JAS13753.1"/>
    <property type="molecule type" value="Transcribed_RNA"/>
</dbReference>
<accession>A0A1B6CK59</accession>
<organism evidence="2">
    <name type="scientific">Clastoptera arizonana</name>
    <name type="common">Arizona spittle bug</name>
    <dbReference type="NCBI Taxonomy" id="38151"/>
    <lineage>
        <taxon>Eukaryota</taxon>
        <taxon>Metazoa</taxon>
        <taxon>Ecdysozoa</taxon>
        <taxon>Arthropoda</taxon>
        <taxon>Hexapoda</taxon>
        <taxon>Insecta</taxon>
        <taxon>Pterygota</taxon>
        <taxon>Neoptera</taxon>
        <taxon>Paraneoptera</taxon>
        <taxon>Hemiptera</taxon>
        <taxon>Auchenorrhyncha</taxon>
        <taxon>Cercopoidea</taxon>
        <taxon>Clastopteridae</taxon>
        <taxon>Clastoptera</taxon>
    </lineage>
</organism>
<evidence type="ECO:0000256" key="1">
    <source>
        <dbReference type="SAM" id="Phobius"/>
    </source>
</evidence>
<feature type="transmembrane region" description="Helical" evidence="1">
    <location>
        <begin position="12"/>
        <end position="31"/>
    </location>
</feature>
<sequence length="167" mass="20081">NLKTRRGVYPAMQRITILLAILTLTSALYLLTSSEQKRKTLNDAIEAKVVEHFPPSKKSYKAMMEAYQRRRRMPKALREKLQQEKEHQEKLNHEKLAEKKVREEFDNMLEVRHKPRRRNAFEQAILHQKMLRLDPEWVKMRKMRGGKKHVSIYKFTPVKHFLSFNNK</sequence>
<keyword evidence="1" id="KW-1133">Transmembrane helix</keyword>
<proteinExistence type="predicted"/>
<dbReference type="AlphaFoldDB" id="A0A1B6CK59"/>
<gene>
    <name evidence="2" type="ORF">g.34677</name>
</gene>
<protein>
    <submittedName>
        <fullName evidence="2">Uncharacterized protein</fullName>
    </submittedName>
</protein>
<evidence type="ECO:0000313" key="2">
    <source>
        <dbReference type="EMBL" id="JAS13753.1"/>
    </source>
</evidence>
<feature type="non-terminal residue" evidence="2">
    <location>
        <position position="1"/>
    </location>
</feature>